<feature type="compositionally biased region" description="Basic residues" evidence="1">
    <location>
        <begin position="135"/>
        <end position="152"/>
    </location>
</feature>
<keyword evidence="3" id="KW-1185">Reference proteome</keyword>
<feature type="compositionally biased region" description="Low complexity" evidence="1">
    <location>
        <begin position="52"/>
        <end position="70"/>
    </location>
</feature>
<dbReference type="Proteomes" id="UP000664203">
    <property type="component" value="Unassembled WGS sequence"/>
</dbReference>
<evidence type="ECO:0000313" key="2">
    <source>
        <dbReference type="EMBL" id="CAF9914338.1"/>
    </source>
</evidence>
<evidence type="ECO:0000313" key="3">
    <source>
        <dbReference type="Proteomes" id="UP000664203"/>
    </source>
</evidence>
<dbReference type="AlphaFoldDB" id="A0A8H3F237"/>
<protein>
    <submittedName>
        <fullName evidence="2">Uncharacterized protein</fullName>
    </submittedName>
</protein>
<accession>A0A8H3F237</accession>
<feature type="compositionally biased region" description="Polar residues" evidence="1">
    <location>
        <begin position="76"/>
        <end position="93"/>
    </location>
</feature>
<reference evidence="2" key="1">
    <citation type="submission" date="2021-03" db="EMBL/GenBank/DDBJ databases">
        <authorList>
            <person name="Tagirdzhanova G."/>
        </authorList>
    </citation>
    <scope>NUCLEOTIDE SEQUENCE</scope>
</reference>
<organism evidence="2 3">
    <name type="scientific">Alectoria fallacina</name>
    <dbReference type="NCBI Taxonomy" id="1903189"/>
    <lineage>
        <taxon>Eukaryota</taxon>
        <taxon>Fungi</taxon>
        <taxon>Dikarya</taxon>
        <taxon>Ascomycota</taxon>
        <taxon>Pezizomycotina</taxon>
        <taxon>Lecanoromycetes</taxon>
        <taxon>OSLEUM clade</taxon>
        <taxon>Lecanoromycetidae</taxon>
        <taxon>Lecanorales</taxon>
        <taxon>Lecanorineae</taxon>
        <taxon>Parmeliaceae</taxon>
        <taxon>Alectoria</taxon>
    </lineage>
</organism>
<feature type="compositionally biased region" description="Basic and acidic residues" evidence="1">
    <location>
        <begin position="26"/>
        <end position="46"/>
    </location>
</feature>
<gene>
    <name evidence="2" type="ORF">ALECFALPRED_009529</name>
</gene>
<feature type="region of interest" description="Disordered" evidence="1">
    <location>
        <begin position="1"/>
        <end position="184"/>
    </location>
</feature>
<comment type="caution">
    <text evidence="2">The sequence shown here is derived from an EMBL/GenBank/DDBJ whole genome shotgun (WGS) entry which is preliminary data.</text>
</comment>
<name>A0A8H3F237_9LECA</name>
<evidence type="ECO:0000256" key="1">
    <source>
        <dbReference type="SAM" id="MobiDB-lite"/>
    </source>
</evidence>
<dbReference type="EMBL" id="CAJPDR010000072">
    <property type="protein sequence ID" value="CAF9914338.1"/>
    <property type="molecule type" value="Genomic_DNA"/>
</dbReference>
<sequence length="184" mass="20810">MKPKRDNRRDQWNHGYGFGGVNASPAEKEAEARRRASYDARIEAFRRRPPRAGRSASPTSSPTSASHNNPPVHPIATSTVPRRTTPSIPTAPNNHCRPTCNPQYPNSAQQHSSPPHPPPRAQNLEGLHLQLLASQHRRTKRRPCLPHHHKRKEDRTCDSQINSGRPFGQRSRRSRPLSIKYAED</sequence>
<proteinExistence type="predicted"/>